<dbReference type="InterPro" id="IPR029028">
    <property type="entry name" value="Alpha/beta_knot_MTases"/>
</dbReference>
<dbReference type="InterPro" id="IPR029026">
    <property type="entry name" value="tRNA_m1G_MTases_N"/>
</dbReference>
<evidence type="ECO:0000256" key="2">
    <source>
        <dbReference type="ARBA" id="ARBA00005528"/>
    </source>
</evidence>
<evidence type="ECO:0000256" key="11">
    <source>
        <dbReference type="ARBA" id="ARBA00047944"/>
    </source>
</evidence>
<evidence type="ECO:0000256" key="1">
    <source>
        <dbReference type="ARBA" id="ARBA00004496"/>
    </source>
</evidence>
<dbReference type="Pfam" id="PF20260">
    <property type="entry name" value="PUA_4"/>
    <property type="match status" value="1"/>
</dbReference>
<evidence type="ECO:0000259" key="13">
    <source>
        <dbReference type="Pfam" id="PF04452"/>
    </source>
</evidence>
<organism evidence="15 16">
    <name type="scientific">Cytobacillus firmus</name>
    <name type="common">Bacillus firmus</name>
    <dbReference type="NCBI Taxonomy" id="1399"/>
    <lineage>
        <taxon>Bacteria</taxon>
        <taxon>Bacillati</taxon>
        <taxon>Bacillota</taxon>
        <taxon>Bacilli</taxon>
        <taxon>Bacillales</taxon>
        <taxon>Bacillaceae</taxon>
        <taxon>Cytobacillus</taxon>
    </lineage>
</organism>
<dbReference type="GO" id="GO:0070042">
    <property type="term" value="F:rRNA (uridine-N3-)-methyltransferase activity"/>
    <property type="evidence" value="ECO:0007669"/>
    <property type="project" value="TreeGrafter"/>
</dbReference>
<dbReference type="SUPFAM" id="SSF88697">
    <property type="entry name" value="PUA domain-like"/>
    <property type="match status" value="1"/>
</dbReference>
<evidence type="ECO:0000256" key="10">
    <source>
        <dbReference type="ARBA" id="ARBA00025699"/>
    </source>
</evidence>
<protein>
    <recommendedName>
        <fullName evidence="4 12">Ribosomal RNA small subunit methyltransferase E</fullName>
        <ecNumber evidence="3 12">2.1.1.193</ecNumber>
    </recommendedName>
</protein>
<keyword evidence="9 12" id="KW-0949">S-adenosyl-L-methionine</keyword>
<accession>A0A366JX46</accession>
<evidence type="ECO:0000256" key="3">
    <source>
        <dbReference type="ARBA" id="ARBA00012328"/>
    </source>
</evidence>
<dbReference type="NCBIfam" id="TIGR00046">
    <property type="entry name" value="RsmE family RNA methyltransferase"/>
    <property type="match status" value="1"/>
</dbReference>
<evidence type="ECO:0000313" key="16">
    <source>
        <dbReference type="Proteomes" id="UP000252731"/>
    </source>
</evidence>
<dbReference type="PANTHER" id="PTHR30027">
    <property type="entry name" value="RIBOSOMAL RNA SMALL SUBUNIT METHYLTRANSFERASE E"/>
    <property type="match status" value="1"/>
</dbReference>
<evidence type="ECO:0000256" key="12">
    <source>
        <dbReference type="PIRNR" id="PIRNR015601"/>
    </source>
</evidence>
<dbReference type="FunFam" id="3.40.1280.10:FF:000024">
    <property type="entry name" value="Ribosomal RNA small subunit methyltransferase E"/>
    <property type="match status" value="1"/>
</dbReference>
<sequence length="275" mass="30864">MKKGVMHLPPFYSWKYTGQARKRVQVVQRYFTENAIKENVFLIKGEDRHHIVKVMRMKEGDQIICVDQSQNSALCSIAEITDEHVAAEVVQWIEGSSELPANITIVSGLPKGDKLEWIIQKGTELGAHRFIPFTSARSVVKWDAKKSVKKAERWQKIAKEAAEQSHRTMVPEVFAPLDLKSLLNLSGDYSYKLIAFEEEAKQGEDSVLYKTLTSMNKGQSLMVVFGPEGGLSDNEVSLLQEAGFLSCGLGPRILRTETAPLYLLSAVSYHFELMG</sequence>
<evidence type="ECO:0000256" key="8">
    <source>
        <dbReference type="ARBA" id="ARBA00022679"/>
    </source>
</evidence>
<dbReference type="NCBIfam" id="NF008691">
    <property type="entry name" value="PRK11713.1-4"/>
    <property type="match status" value="1"/>
</dbReference>
<evidence type="ECO:0000259" key="14">
    <source>
        <dbReference type="Pfam" id="PF20260"/>
    </source>
</evidence>
<evidence type="ECO:0000313" key="15">
    <source>
        <dbReference type="EMBL" id="RBP94086.1"/>
    </source>
</evidence>
<evidence type="ECO:0000256" key="5">
    <source>
        <dbReference type="ARBA" id="ARBA00022490"/>
    </source>
</evidence>
<reference evidence="15 16" key="1">
    <citation type="submission" date="2018-06" db="EMBL/GenBank/DDBJ databases">
        <title>Freshwater and sediment microbial communities from various areas in North America, analyzing microbe dynamics in response to fracking.</title>
        <authorList>
            <person name="Lamendella R."/>
        </authorList>
    </citation>
    <scope>NUCLEOTIDE SEQUENCE [LARGE SCALE GENOMIC DNA]</scope>
    <source>
        <strain evidence="15 16">14_TX</strain>
    </source>
</reference>
<name>A0A366JX46_CYTFI</name>
<dbReference type="InterPro" id="IPR015947">
    <property type="entry name" value="PUA-like_sf"/>
</dbReference>
<keyword evidence="7 12" id="KW-0489">Methyltransferase</keyword>
<dbReference type="EMBL" id="QNSF01000005">
    <property type="protein sequence ID" value="RBP94086.1"/>
    <property type="molecule type" value="Genomic_DNA"/>
</dbReference>
<evidence type="ECO:0000256" key="4">
    <source>
        <dbReference type="ARBA" id="ARBA00013673"/>
    </source>
</evidence>
<proteinExistence type="inferred from homology"/>
<dbReference type="SUPFAM" id="SSF75217">
    <property type="entry name" value="alpha/beta knot"/>
    <property type="match status" value="1"/>
</dbReference>
<dbReference type="STRING" id="1399.VL14_13550"/>
<dbReference type="NCBIfam" id="NF008692">
    <property type="entry name" value="PRK11713.1-5"/>
    <property type="match status" value="1"/>
</dbReference>
<gene>
    <name evidence="15" type="ORF">DFO70_105330</name>
</gene>
<comment type="caution">
    <text evidence="15">The sequence shown here is derived from an EMBL/GenBank/DDBJ whole genome shotgun (WGS) entry which is preliminary data.</text>
</comment>
<dbReference type="GO" id="GO:0005737">
    <property type="term" value="C:cytoplasm"/>
    <property type="evidence" value="ECO:0007669"/>
    <property type="project" value="UniProtKB-SubCell"/>
</dbReference>
<dbReference type="PANTHER" id="PTHR30027:SF3">
    <property type="entry name" value="16S RRNA (URACIL(1498)-N(3))-METHYLTRANSFERASE"/>
    <property type="match status" value="1"/>
</dbReference>
<dbReference type="Pfam" id="PF04452">
    <property type="entry name" value="Methyltrans_RNA"/>
    <property type="match status" value="1"/>
</dbReference>
<dbReference type="PIRSF" id="PIRSF015601">
    <property type="entry name" value="MTase_slr0722"/>
    <property type="match status" value="1"/>
</dbReference>
<dbReference type="InterPro" id="IPR006700">
    <property type="entry name" value="RsmE"/>
</dbReference>
<dbReference type="Gene3D" id="2.40.240.20">
    <property type="entry name" value="Hypothetical PUA domain-like, domain 1"/>
    <property type="match status" value="1"/>
</dbReference>
<keyword evidence="16" id="KW-1185">Reference proteome</keyword>
<feature type="domain" description="Ribosomal RNA small subunit methyltransferase E methyltransferase" evidence="13">
    <location>
        <begin position="98"/>
        <end position="267"/>
    </location>
</feature>
<dbReference type="Gene3D" id="3.40.1280.10">
    <property type="match status" value="1"/>
</dbReference>
<dbReference type="AlphaFoldDB" id="A0A366JX46"/>
<comment type="catalytic activity">
    <reaction evidence="11 12">
        <text>uridine(1498) in 16S rRNA + S-adenosyl-L-methionine = N(3)-methyluridine(1498) in 16S rRNA + S-adenosyl-L-homocysteine + H(+)</text>
        <dbReference type="Rhea" id="RHEA:42920"/>
        <dbReference type="Rhea" id="RHEA-COMP:10283"/>
        <dbReference type="Rhea" id="RHEA-COMP:10284"/>
        <dbReference type="ChEBI" id="CHEBI:15378"/>
        <dbReference type="ChEBI" id="CHEBI:57856"/>
        <dbReference type="ChEBI" id="CHEBI:59789"/>
        <dbReference type="ChEBI" id="CHEBI:65315"/>
        <dbReference type="ChEBI" id="CHEBI:74502"/>
        <dbReference type="EC" id="2.1.1.193"/>
    </reaction>
</comment>
<evidence type="ECO:0000256" key="9">
    <source>
        <dbReference type="ARBA" id="ARBA00022691"/>
    </source>
</evidence>
<evidence type="ECO:0000256" key="6">
    <source>
        <dbReference type="ARBA" id="ARBA00022552"/>
    </source>
</evidence>
<dbReference type="GO" id="GO:0070475">
    <property type="term" value="P:rRNA base methylation"/>
    <property type="evidence" value="ECO:0007669"/>
    <property type="project" value="TreeGrafter"/>
</dbReference>
<dbReference type="EC" id="2.1.1.193" evidence="3 12"/>
<dbReference type="InterPro" id="IPR046886">
    <property type="entry name" value="RsmE_MTase_dom"/>
</dbReference>
<keyword evidence="5 12" id="KW-0963">Cytoplasm</keyword>
<evidence type="ECO:0000256" key="7">
    <source>
        <dbReference type="ARBA" id="ARBA00022603"/>
    </source>
</evidence>
<dbReference type="CDD" id="cd18084">
    <property type="entry name" value="RsmE-like"/>
    <property type="match status" value="1"/>
</dbReference>
<keyword evidence="8 12" id="KW-0808">Transferase</keyword>
<dbReference type="Proteomes" id="UP000252731">
    <property type="component" value="Unassembled WGS sequence"/>
</dbReference>
<comment type="subcellular location">
    <subcellularLocation>
        <location evidence="1 12">Cytoplasm</location>
    </subcellularLocation>
</comment>
<comment type="similarity">
    <text evidence="2 12">Belongs to the RNA methyltransferase RsmE family.</text>
</comment>
<dbReference type="InterPro" id="IPR046887">
    <property type="entry name" value="RsmE_PUA-like"/>
</dbReference>
<feature type="domain" description="Ribosomal RNA small subunit methyltransferase E PUA-like" evidence="14">
    <location>
        <begin position="43"/>
        <end position="89"/>
    </location>
</feature>
<keyword evidence="6 12" id="KW-0698">rRNA processing</keyword>
<comment type="function">
    <text evidence="10 12">Specifically methylates the N3 position of the uracil ring of uridine 1498 (m3U1498) in 16S rRNA. Acts on the fully assembled 30S ribosomal subunit.</text>
</comment>